<evidence type="ECO:0000256" key="5">
    <source>
        <dbReference type="ARBA" id="ARBA00023242"/>
    </source>
</evidence>
<keyword evidence="3" id="KW-0235">DNA replication</keyword>
<dbReference type="GO" id="GO:0042276">
    <property type="term" value="P:error-prone translesion synthesis"/>
    <property type="evidence" value="ECO:0007669"/>
    <property type="project" value="TreeGrafter"/>
</dbReference>
<keyword evidence="5" id="KW-0539">Nucleus</keyword>
<sequence>MKREEREVLQFLSGMGIKVRPNATEIVTKQFLAVRNKEDNNEEFDQLLDKWGQLKVLDINDLQDKSDIIQIKTLQENCEIFVFDVFKDIKKEIYYPESKKFFPSREKPSLIKAPQGKASMYLDRFLISKDRIKSSPNFSSHENSQLINSIDSLVGCRTERIVLGILTKTDSNDWILEDSSSSETLDLSHAGCNVGFFCEGCIVLVQGRMDEKIFKASCLAQPPTCWILDTPYIIPNNKWLVPWPDHALIVLMSNVHFDELRVLQSLDKIFEVYSNYSNVMFVFIGNFNSQKNPALHKYTTGFENLVDIIEKYEILRSTGMWVFVPGPNDPGLGEFMPRREIPPVFVEPLRRLEKVKVTSNPTRIGFCGKKIVIARTDQMRKMQRSTAVESTNEENLDPENFLAHTLVKQAHVCPSLHTPILPDYDYALRLDQKVDFICVAENSKNYHHAIDGVNVFSPGHFSRYSSFCTLSGKNLEIDMRELDNS</sequence>
<dbReference type="OrthoDB" id="312503at2759"/>
<dbReference type="Proteomes" id="UP000187209">
    <property type="component" value="Unassembled WGS sequence"/>
</dbReference>
<proteinExistence type="inferred from homology"/>
<comment type="caution">
    <text evidence="8">The sequence shown here is derived from an EMBL/GenBank/DDBJ whole genome shotgun (WGS) entry which is preliminary data.</text>
</comment>
<feature type="domain" description="DNA polymerase alpha/delta/epsilon subunit B" evidence="7">
    <location>
        <begin position="249"/>
        <end position="441"/>
    </location>
</feature>
<dbReference type="PANTHER" id="PTHR12708">
    <property type="entry name" value="DNA POLYMERASE EPSILON SUBUNIT B"/>
    <property type="match status" value="1"/>
</dbReference>
<dbReference type="GO" id="GO:0003677">
    <property type="term" value="F:DNA binding"/>
    <property type="evidence" value="ECO:0007669"/>
    <property type="project" value="UniProtKB-KW"/>
</dbReference>
<dbReference type="PANTHER" id="PTHR12708:SF0">
    <property type="entry name" value="DNA POLYMERASE EPSILON SUBUNIT 2"/>
    <property type="match status" value="1"/>
</dbReference>
<dbReference type="PIRSF" id="PIRSF000799">
    <property type="entry name" value="DNA_pol_eps_2"/>
    <property type="match status" value="1"/>
</dbReference>
<reference evidence="8 9" key="1">
    <citation type="submission" date="2016-11" db="EMBL/GenBank/DDBJ databases">
        <title>The macronuclear genome of Stentor coeruleus: a giant cell with tiny introns.</title>
        <authorList>
            <person name="Slabodnick M."/>
            <person name="Ruby J.G."/>
            <person name="Reiff S.B."/>
            <person name="Swart E.C."/>
            <person name="Gosai S."/>
            <person name="Prabakaran S."/>
            <person name="Witkowska E."/>
            <person name="Larue G.E."/>
            <person name="Fisher S."/>
            <person name="Freeman R.M."/>
            <person name="Gunawardena J."/>
            <person name="Chu W."/>
            <person name="Stover N.A."/>
            <person name="Gregory B.D."/>
            <person name="Nowacki M."/>
            <person name="Derisi J."/>
            <person name="Roy S.W."/>
            <person name="Marshall W.F."/>
            <person name="Sood P."/>
        </authorList>
    </citation>
    <scope>NUCLEOTIDE SEQUENCE [LARGE SCALE GENOMIC DNA]</scope>
    <source>
        <strain evidence="8">WM001</strain>
    </source>
</reference>
<evidence type="ECO:0000256" key="2">
    <source>
        <dbReference type="ARBA" id="ARBA00009560"/>
    </source>
</evidence>
<organism evidence="8 9">
    <name type="scientific">Stentor coeruleus</name>
    <dbReference type="NCBI Taxonomy" id="5963"/>
    <lineage>
        <taxon>Eukaryota</taxon>
        <taxon>Sar</taxon>
        <taxon>Alveolata</taxon>
        <taxon>Ciliophora</taxon>
        <taxon>Postciliodesmatophora</taxon>
        <taxon>Heterotrichea</taxon>
        <taxon>Heterotrichida</taxon>
        <taxon>Stentoridae</taxon>
        <taxon>Stentor</taxon>
    </lineage>
</organism>
<keyword evidence="4" id="KW-0238">DNA-binding</keyword>
<comment type="similarity">
    <text evidence="2">Belongs to the DNA polymerase epsilon subunit B family.</text>
</comment>
<evidence type="ECO:0000256" key="3">
    <source>
        <dbReference type="ARBA" id="ARBA00022705"/>
    </source>
</evidence>
<dbReference type="Pfam" id="PF04042">
    <property type="entry name" value="DNA_pol_E_B"/>
    <property type="match status" value="1"/>
</dbReference>
<gene>
    <name evidence="8" type="ORF">SteCoe_28412</name>
</gene>
<dbReference type="InterPro" id="IPR007185">
    <property type="entry name" value="DNA_pol_a/d/e_bsu"/>
</dbReference>
<comment type="subcellular location">
    <subcellularLocation>
        <location evidence="1">Nucleus</location>
    </subcellularLocation>
</comment>
<name>A0A1R2B895_9CILI</name>
<evidence type="ECO:0000313" key="8">
    <source>
        <dbReference type="EMBL" id="OMJ73008.1"/>
    </source>
</evidence>
<dbReference type="InterPro" id="IPR016266">
    <property type="entry name" value="POLE2"/>
</dbReference>
<dbReference type="Gene3D" id="3.60.21.50">
    <property type="match status" value="1"/>
</dbReference>
<evidence type="ECO:0000256" key="1">
    <source>
        <dbReference type="ARBA" id="ARBA00004123"/>
    </source>
</evidence>
<dbReference type="GO" id="GO:0008622">
    <property type="term" value="C:epsilon DNA polymerase complex"/>
    <property type="evidence" value="ECO:0007669"/>
    <property type="project" value="InterPro"/>
</dbReference>
<protein>
    <recommendedName>
        <fullName evidence="6">DNA polymerase II subunit 2</fullName>
    </recommendedName>
</protein>
<dbReference type="AlphaFoldDB" id="A0A1R2B895"/>
<keyword evidence="9" id="KW-1185">Reference proteome</keyword>
<evidence type="ECO:0000256" key="6">
    <source>
        <dbReference type="ARBA" id="ARBA00032930"/>
    </source>
</evidence>
<dbReference type="EMBL" id="MPUH01000855">
    <property type="protein sequence ID" value="OMJ73008.1"/>
    <property type="molecule type" value="Genomic_DNA"/>
</dbReference>
<evidence type="ECO:0000256" key="4">
    <source>
        <dbReference type="ARBA" id="ARBA00023125"/>
    </source>
</evidence>
<accession>A0A1R2B895</accession>
<evidence type="ECO:0000313" key="9">
    <source>
        <dbReference type="Proteomes" id="UP000187209"/>
    </source>
</evidence>
<evidence type="ECO:0000259" key="7">
    <source>
        <dbReference type="Pfam" id="PF04042"/>
    </source>
</evidence>
<dbReference type="GO" id="GO:0006261">
    <property type="term" value="P:DNA-templated DNA replication"/>
    <property type="evidence" value="ECO:0007669"/>
    <property type="project" value="InterPro"/>
</dbReference>